<dbReference type="AlphaFoldDB" id="A0A4S8QEH7"/>
<accession>A0A4S8QEH7</accession>
<dbReference type="OrthoDB" id="8481871at2"/>
<comment type="caution">
    <text evidence="1">The sequence shown here is derived from an EMBL/GenBank/DDBJ whole genome shotgun (WGS) entry which is preliminary data.</text>
</comment>
<dbReference type="EMBL" id="STGY01000016">
    <property type="protein sequence ID" value="THV42808.1"/>
    <property type="molecule type" value="Genomic_DNA"/>
</dbReference>
<gene>
    <name evidence="1" type="ORF">FAB82_04645</name>
</gene>
<keyword evidence="2" id="KW-1185">Reference proteome</keyword>
<organism evidence="1 2">
    <name type="scientific">Glycomyces buryatensis</name>
    <dbReference type="NCBI Taxonomy" id="2570927"/>
    <lineage>
        <taxon>Bacteria</taxon>
        <taxon>Bacillati</taxon>
        <taxon>Actinomycetota</taxon>
        <taxon>Actinomycetes</taxon>
        <taxon>Glycomycetales</taxon>
        <taxon>Glycomycetaceae</taxon>
        <taxon>Glycomyces</taxon>
    </lineage>
</organism>
<dbReference type="Proteomes" id="UP000308760">
    <property type="component" value="Unassembled WGS sequence"/>
</dbReference>
<dbReference type="RefSeq" id="WP_136533373.1">
    <property type="nucleotide sequence ID" value="NZ_STGY01000016.1"/>
</dbReference>
<reference evidence="1 2" key="2">
    <citation type="submission" date="2019-05" db="EMBL/GenBank/DDBJ databases">
        <title>Glycomyces buryatensis sp. nov.</title>
        <authorList>
            <person name="Nikitina E."/>
        </authorList>
    </citation>
    <scope>NUCLEOTIDE SEQUENCE [LARGE SCALE GENOMIC DNA]</scope>
    <source>
        <strain evidence="1 2">18</strain>
    </source>
</reference>
<evidence type="ECO:0000313" key="1">
    <source>
        <dbReference type="EMBL" id="THV42808.1"/>
    </source>
</evidence>
<name>A0A4S8QEH7_9ACTN</name>
<evidence type="ECO:0000313" key="2">
    <source>
        <dbReference type="Proteomes" id="UP000308760"/>
    </source>
</evidence>
<proteinExistence type="predicted"/>
<protein>
    <submittedName>
        <fullName evidence="1">Uncharacterized protein</fullName>
    </submittedName>
</protein>
<reference evidence="2" key="1">
    <citation type="submission" date="2019-04" db="EMBL/GenBank/DDBJ databases">
        <title>Nocardioides xinjiangensis sp. nov.</title>
        <authorList>
            <person name="Liu S."/>
        </authorList>
    </citation>
    <scope>NUCLEOTIDE SEQUENCE [LARGE SCALE GENOMIC DNA]</scope>
    <source>
        <strain evidence="2">18</strain>
    </source>
</reference>
<sequence length="144" mass="15396">MSWDVYIMRVPQDVEEVEDIPGGWEPPSLGMVGEVREVLVEQLPGIVFDNDGRGEYDGPGFRIGIPLPGNDSEEVEMVALFVHGGGDAAGAALAVTEALGARAIETGNGGWLTAETAAEAFNAWQTYRDRVVRGDEVTDTTEST</sequence>